<evidence type="ECO:0000313" key="13">
    <source>
        <dbReference type="EMBL" id="AUN28835.1"/>
    </source>
</evidence>
<evidence type="ECO:0000256" key="5">
    <source>
        <dbReference type="ARBA" id="ARBA00022490"/>
    </source>
</evidence>
<dbReference type="EC" id="2.1.1.193" evidence="3 12"/>
<dbReference type="AlphaFoldDB" id="A0A2K9N9J6"/>
<dbReference type="CDD" id="cd18084">
    <property type="entry name" value="RsmE-like"/>
    <property type="match status" value="1"/>
</dbReference>
<evidence type="ECO:0000256" key="6">
    <source>
        <dbReference type="ARBA" id="ARBA00022552"/>
    </source>
</evidence>
<accession>A0A2K9N9J6</accession>
<dbReference type="Pfam" id="PF20260">
    <property type="entry name" value="PUA_4"/>
    <property type="match status" value="1"/>
</dbReference>
<name>A0A2K9N9J6_9PROT</name>
<dbReference type="KEGG" id="ncb:C0V82_00115"/>
<keyword evidence="7 12" id="KW-0489">Methyltransferase</keyword>
<keyword evidence="8 12" id="KW-0808">Transferase</keyword>
<dbReference type="Pfam" id="PF04452">
    <property type="entry name" value="Methyltrans_RNA"/>
    <property type="match status" value="1"/>
</dbReference>
<reference evidence="13 14" key="1">
    <citation type="submission" date="2017-12" db="EMBL/GenBank/DDBJ databases">
        <title>Genomes of bacteria within cyanobacterial aggregates.</title>
        <authorList>
            <person name="Cai H."/>
        </authorList>
    </citation>
    <scope>NUCLEOTIDE SEQUENCE [LARGE SCALE GENOMIC DNA]</scope>
    <source>
        <strain evidence="13 14">TH16</strain>
    </source>
</reference>
<keyword evidence="6 12" id="KW-0698">rRNA processing</keyword>
<evidence type="ECO:0000256" key="1">
    <source>
        <dbReference type="ARBA" id="ARBA00004496"/>
    </source>
</evidence>
<dbReference type="InterPro" id="IPR029026">
    <property type="entry name" value="tRNA_m1G_MTases_N"/>
</dbReference>
<dbReference type="SUPFAM" id="SSF75217">
    <property type="entry name" value="alpha/beta knot"/>
    <property type="match status" value="1"/>
</dbReference>
<dbReference type="InterPro" id="IPR029028">
    <property type="entry name" value="Alpha/beta_knot_MTases"/>
</dbReference>
<comment type="subcellular location">
    <subcellularLocation>
        <location evidence="1 12">Cytoplasm</location>
    </subcellularLocation>
</comment>
<evidence type="ECO:0000313" key="14">
    <source>
        <dbReference type="Proteomes" id="UP000234752"/>
    </source>
</evidence>
<evidence type="ECO:0000256" key="11">
    <source>
        <dbReference type="ARBA" id="ARBA00047944"/>
    </source>
</evidence>
<dbReference type="NCBIfam" id="TIGR00046">
    <property type="entry name" value="RsmE family RNA methyltransferase"/>
    <property type="match status" value="1"/>
</dbReference>
<comment type="similarity">
    <text evidence="2 12">Belongs to the RNA methyltransferase RsmE family.</text>
</comment>
<evidence type="ECO:0000256" key="2">
    <source>
        <dbReference type="ARBA" id="ARBA00005528"/>
    </source>
</evidence>
<proteinExistence type="inferred from homology"/>
<evidence type="ECO:0000256" key="7">
    <source>
        <dbReference type="ARBA" id="ARBA00022603"/>
    </source>
</evidence>
<dbReference type="PANTHER" id="PTHR30027:SF3">
    <property type="entry name" value="16S RRNA (URACIL(1498)-N(3))-METHYLTRANSFERASE"/>
    <property type="match status" value="1"/>
</dbReference>
<dbReference type="Gene3D" id="2.40.240.20">
    <property type="entry name" value="Hypothetical PUA domain-like, domain 1"/>
    <property type="match status" value="1"/>
</dbReference>
<dbReference type="GO" id="GO:0070475">
    <property type="term" value="P:rRNA base methylation"/>
    <property type="evidence" value="ECO:0007669"/>
    <property type="project" value="TreeGrafter"/>
</dbReference>
<dbReference type="InterPro" id="IPR046887">
    <property type="entry name" value="RsmE_PUA-like"/>
</dbReference>
<dbReference type="GO" id="GO:0070042">
    <property type="term" value="F:rRNA (uridine-N3-)-methyltransferase activity"/>
    <property type="evidence" value="ECO:0007669"/>
    <property type="project" value="TreeGrafter"/>
</dbReference>
<dbReference type="Gene3D" id="3.40.1280.10">
    <property type="match status" value="1"/>
</dbReference>
<dbReference type="PIRSF" id="PIRSF015601">
    <property type="entry name" value="MTase_slr0722"/>
    <property type="match status" value="1"/>
</dbReference>
<dbReference type="SUPFAM" id="SSF88697">
    <property type="entry name" value="PUA domain-like"/>
    <property type="match status" value="1"/>
</dbReference>
<sequence length="260" mass="27734">MAADALPRTRLFIDQPLSPGGVAALDGDRAHYLRAVLRQGPGDGVLAFNGRDGEFLAHIETLSKSVGTLRMDRQTRCPANDAPPAPWLLFAPLKGGRTEYVVEKAVELGVGRLVPVFTRRGDVNRVNIDRLRANALEAAEQCERLDAPDVADGIDLQKLLSDWDPARTLFVAAESGVAQPLVTAVTASAGKPVAFLVGPEGGFDQQELDALRRLPFVVSVGLGPRVLRADTAAFSALAVWQAAGGDWRSADGDARPPNRT</sequence>
<evidence type="ECO:0000256" key="4">
    <source>
        <dbReference type="ARBA" id="ARBA00013673"/>
    </source>
</evidence>
<gene>
    <name evidence="13" type="ORF">C0V82_00115</name>
</gene>
<dbReference type="InterPro" id="IPR006700">
    <property type="entry name" value="RsmE"/>
</dbReference>
<organism evidence="13 14">
    <name type="scientific">Niveispirillum cyanobacteriorum</name>
    <dbReference type="NCBI Taxonomy" id="1612173"/>
    <lineage>
        <taxon>Bacteria</taxon>
        <taxon>Pseudomonadati</taxon>
        <taxon>Pseudomonadota</taxon>
        <taxon>Alphaproteobacteria</taxon>
        <taxon>Rhodospirillales</taxon>
        <taxon>Azospirillaceae</taxon>
        <taxon>Niveispirillum</taxon>
    </lineage>
</organism>
<dbReference type="PANTHER" id="PTHR30027">
    <property type="entry name" value="RIBOSOMAL RNA SMALL SUBUNIT METHYLTRANSFERASE E"/>
    <property type="match status" value="1"/>
</dbReference>
<keyword evidence="5 12" id="KW-0963">Cytoplasm</keyword>
<evidence type="ECO:0000256" key="3">
    <source>
        <dbReference type="ARBA" id="ARBA00012328"/>
    </source>
</evidence>
<evidence type="ECO:0000256" key="8">
    <source>
        <dbReference type="ARBA" id="ARBA00022679"/>
    </source>
</evidence>
<comment type="catalytic activity">
    <reaction evidence="11 12">
        <text>uridine(1498) in 16S rRNA + S-adenosyl-L-methionine = N(3)-methyluridine(1498) in 16S rRNA + S-adenosyl-L-homocysteine + H(+)</text>
        <dbReference type="Rhea" id="RHEA:42920"/>
        <dbReference type="Rhea" id="RHEA-COMP:10283"/>
        <dbReference type="Rhea" id="RHEA-COMP:10284"/>
        <dbReference type="ChEBI" id="CHEBI:15378"/>
        <dbReference type="ChEBI" id="CHEBI:57856"/>
        <dbReference type="ChEBI" id="CHEBI:59789"/>
        <dbReference type="ChEBI" id="CHEBI:65315"/>
        <dbReference type="ChEBI" id="CHEBI:74502"/>
        <dbReference type="EC" id="2.1.1.193"/>
    </reaction>
</comment>
<dbReference type="InterPro" id="IPR015947">
    <property type="entry name" value="PUA-like_sf"/>
</dbReference>
<dbReference type="RefSeq" id="WP_102110598.1">
    <property type="nucleotide sequence ID" value="NZ_BMGN01000005.1"/>
</dbReference>
<keyword evidence="14" id="KW-1185">Reference proteome</keyword>
<dbReference type="GO" id="GO:0005737">
    <property type="term" value="C:cytoplasm"/>
    <property type="evidence" value="ECO:0007669"/>
    <property type="project" value="UniProtKB-SubCell"/>
</dbReference>
<evidence type="ECO:0000256" key="12">
    <source>
        <dbReference type="PIRNR" id="PIRNR015601"/>
    </source>
</evidence>
<dbReference type="NCBIfam" id="NF008696">
    <property type="entry name" value="PRK11713.3-5"/>
    <property type="match status" value="1"/>
</dbReference>
<dbReference type="Proteomes" id="UP000234752">
    <property type="component" value="Chromosome eg_1"/>
</dbReference>
<protein>
    <recommendedName>
        <fullName evidence="4 12">Ribosomal RNA small subunit methyltransferase E</fullName>
        <ecNumber evidence="3 12">2.1.1.193</ecNumber>
    </recommendedName>
</protein>
<dbReference type="EMBL" id="CP025611">
    <property type="protein sequence ID" value="AUN28835.1"/>
    <property type="molecule type" value="Genomic_DNA"/>
</dbReference>
<comment type="function">
    <text evidence="10 12">Specifically methylates the N3 position of the uracil ring of uridine 1498 (m3U1498) in 16S rRNA. Acts on the fully assembled 30S ribosomal subunit.</text>
</comment>
<evidence type="ECO:0000256" key="10">
    <source>
        <dbReference type="ARBA" id="ARBA00025699"/>
    </source>
</evidence>
<dbReference type="OrthoDB" id="9815641at2"/>
<dbReference type="InterPro" id="IPR046886">
    <property type="entry name" value="RsmE_MTase_dom"/>
</dbReference>
<keyword evidence="9 12" id="KW-0949">S-adenosyl-L-methionine</keyword>
<evidence type="ECO:0000256" key="9">
    <source>
        <dbReference type="ARBA" id="ARBA00022691"/>
    </source>
</evidence>